<reference evidence="2" key="1">
    <citation type="submission" date="2013-01" db="EMBL/GenBank/DDBJ databases">
        <title>Draft Genome Sequence of a Mulberry Tree, Morus notabilis C.K. Schneid.</title>
        <authorList>
            <person name="He N."/>
            <person name="Zhao S."/>
        </authorList>
    </citation>
    <scope>NUCLEOTIDE SEQUENCE</scope>
</reference>
<gene>
    <name evidence="1" type="ORF">L484_008050</name>
</gene>
<name>W9QUG8_9ROSA</name>
<evidence type="ECO:0000313" key="2">
    <source>
        <dbReference type="Proteomes" id="UP000030645"/>
    </source>
</evidence>
<accession>W9QUG8</accession>
<dbReference type="AlphaFoldDB" id="W9QUG8"/>
<keyword evidence="2" id="KW-1185">Reference proteome</keyword>
<protein>
    <submittedName>
        <fullName evidence="1">Uncharacterized protein</fullName>
    </submittedName>
</protein>
<sequence length="159" mass="17935">MTHTKAQLGLSVGPTFLGSKQLINRPEMLRVTQMLVDGPNFDGEYLNTKDLDRPRVEHPSGSINIQKKHIRVNNDVERRNTTTEIPGLFHKVGPEQSLRYVLSRSMGHWDSDTSAETAVRVTRRSSRTDHKAHGLSLAVKVLPLWQREKRVLNAHLGVG</sequence>
<evidence type="ECO:0000313" key="1">
    <source>
        <dbReference type="EMBL" id="EXB38686.1"/>
    </source>
</evidence>
<organism evidence="1 2">
    <name type="scientific">Morus notabilis</name>
    <dbReference type="NCBI Taxonomy" id="981085"/>
    <lineage>
        <taxon>Eukaryota</taxon>
        <taxon>Viridiplantae</taxon>
        <taxon>Streptophyta</taxon>
        <taxon>Embryophyta</taxon>
        <taxon>Tracheophyta</taxon>
        <taxon>Spermatophyta</taxon>
        <taxon>Magnoliopsida</taxon>
        <taxon>eudicotyledons</taxon>
        <taxon>Gunneridae</taxon>
        <taxon>Pentapetalae</taxon>
        <taxon>rosids</taxon>
        <taxon>fabids</taxon>
        <taxon>Rosales</taxon>
        <taxon>Moraceae</taxon>
        <taxon>Moreae</taxon>
        <taxon>Morus</taxon>
    </lineage>
</organism>
<proteinExistence type="predicted"/>
<dbReference type="EMBL" id="KE343701">
    <property type="protein sequence ID" value="EXB38686.1"/>
    <property type="molecule type" value="Genomic_DNA"/>
</dbReference>
<dbReference type="Proteomes" id="UP000030645">
    <property type="component" value="Unassembled WGS sequence"/>
</dbReference>